<dbReference type="InterPro" id="IPR043502">
    <property type="entry name" value="DNA/RNA_pol_sf"/>
</dbReference>
<dbReference type="EMBL" id="BDEQ01000001">
    <property type="protein sequence ID" value="GAT91399.1"/>
    <property type="molecule type" value="Genomic_DNA"/>
</dbReference>
<keyword evidence="10 12" id="KW-0238">DNA-binding</keyword>
<keyword evidence="8" id="KW-0862">Zinc</keyword>
<dbReference type="GO" id="GO:0000166">
    <property type="term" value="F:nucleotide binding"/>
    <property type="evidence" value="ECO:0007669"/>
    <property type="project" value="InterPro"/>
</dbReference>
<evidence type="ECO:0000259" key="14">
    <source>
        <dbReference type="Pfam" id="PF03104"/>
    </source>
</evidence>
<dbReference type="Gene3D" id="1.10.132.60">
    <property type="entry name" value="DNA polymerase family B, C-terminal domain"/>
    <property type="match status" value="1"/>
</dbReference>
<evidence type="ECO:0000256" key="9">
    <source>
        <dbReference type="ARBA" id="ARBA00022932"/>
    </source>
</evidence>
<evidence type="ECO:0000256" key="1">
    <source>
        <dbReference type="ARBA" id="ARBA00004123"/>
    </source>
</evidence>
<dbReference type="GO" id="GO:0003682">
    <property type="term" value="F:chromatin binding"/>
    <property type="evidence" value="ECO:0007669"/>
    <property type="project" value="TreeGrafter"/>
</dbReference>
<evidence type="ECO:0000256" key="3">
    <source>
        <dbReference type="ARBA" id="ARBA00022679"/>
    </source>
</evidence>
<dbReference type="PANTHER" id="PTHR45861:SF1">
    <property type="entry name" value="DNA POLYMERASE ALPHA CATALYTIC SUBUNIT"/>
    <property type="match status" value="1"/>
</dbReference>
<dbReference type="InterPro" id="IPR023211">
    <property type="entry name" value="DNA_pol_palm_dom_sf"/>
</dbReference>
<dbReference type="InterPro" id="IPR006133">
    <property type="entry name" value="DNA-dir_DNA_pol_B_exonuc"/>
</dbReference>
<dbReference type="VEuPathDB" id="AmoebaDB:EHI8A_029240"/>
<dbReference type="Pfam" id="PF00136">
    <property type="entry name" value="DNA_pol_B"/>
    <property type="match status" value="2"/>
</dbReference>
<proteinExistence type="inferred from homology"/>
<keyword evidence="11" id="KW-0539">Nucleus</keyword>
<dbReference type="PROSITE" id="PS00116">
    <property type="entry name" value="DNA_POLYMERASE_B"/>
    <property type="match status" value="1"/>
</dbReference>
<evidence type="ECO:0000256" key="12">
    <source>
        <dbReference type="RuleBase" id="RU000442"/>
    </source>
</evidence>
<dbReference type="Gene3D" id="2.40.50.730">
    <property type="match status" value="1"/>
</dbReference>
<evidence type="ECO:0000256" key="10">
    <source>
        <dbReference type="ARBA" id="ARBA00023125"/>
    </source>
</evidence>
<dbReference type="GO" id="GO:0008270">
    <property type="term" value="F:zinc ion binding"/>
    <property type="evidence" value="ECO:0007669"/>
    <property type="project" value="UniProtKB-KW"/>
</dbReference>
<feature type="domain" description="DNA-directed DNA polymerase family B exonuclease" evidence="14">
    <location>
        <begin position="259"/>
        <end position="478"/>
    </location>
</feature>
<dbReference type="FunFam" id="1.10.132.60:FF:000019">
    <property type="entry name" value="DNA polymerase"/>
    <property type="match status" value="1"/>
</dbReference>
<dbReference type="Proteomes" id="UP000078387">
    <property type="component" value="Unassembled WGS sequence"/>
</dbReference>
<evidence type="ECO:0000256" key="7">
    <source>
        <dbReference type="ARBA" id="ARBA00022771"/>
    </source>
</evidence>
<dbReference type="CDD" id="cd05776">
    <property type="entry name" value="DNA_polB_alpha_exo"/>
    <property type="match status" value="1"/>
</dbReference>
<keyword evidence="9 12" id="KW-0239">DNA-directed DNA polymerase</keyword>
<feature type="domain" description="DNA-directed DNA polymerase family B multifunctional" evidence="13">
    <location>
        <begin position="555"/>
        <end position="635"/>
    </location>
</feature>
<dbReference type="InterPro" id="IPR036397">
    <property type="entry name" value="RNaseH_sf"/>
</dbReference>
<dbReference type="CDD" id="cd05532">
    <property type="entry name" value="POLBc_alpha"/>
    <property type="match status" value="1"/>
</dbReference>
<keyword evidence="3 12" id="KW-0808">Transferase</keyword>
<comment type="similarity">
    <text evidence="2 12">Belongs to the DNA polymerase type-B family.</text>
</comment>
<dbReference type="AlphaFoldDB" id="A0A5K1UKV6"/>
<dbReference type="GO" id="GO:0003688">
    <property type="term" value="F:DNA replication origin binding"/>
    <property type="evidence" value="ECO:0007669"/>
    <property type="project" value="TreeGrafter"/>
</dbReference>
<dbReference type="VEuPathDB" id="AmoebaDB:EHI7A_032350"/>
<dbReference type="PANTHER" id="PTHR45861">
    <property type="entry name" value="DNA POLYMERASE ALPHA CATALYTIC SUBUNIT"/>
    <property type="match status" value="1"/>
</dbReference>
<dbReference type="SUPFAM" id="SSF56672">
    <property type="entry name" value="DNA/RNA polymerases"/>
    <property type="match status" value="1"/>
</dbReference>
<dbReference type="GO" id="GO:0003697">
    <property type="term" value="F:single-stranded DNA binding"/>
    <property type="evidence" value="ECO:0007669"/>
    <property type="project" value="TreeGrafter"/>
</dbReference>
<organism evidence="15 16">
    <name type="scientific">Entamoeba histolytica</name>
    <dbReference type="NCBI Taxonomy" id="5759"/>
    <lineage>
        <taxon>Eukaryota</taxon>
        <taxon>Amoebozoa</taxon>
        <taxon>Evosea</taxon>
        <taxon>Archamoebae</taxon>
        <taxon>Mastigamoebida</taxon>
        <taxon>Entamoebidae</taxon>
        <taxon>Entamoeba</taxon>
    </lineage>
</organism>
<keyword evidence="4 12" id="KW-0548">Nucleotidyltransferase</keyword>
<keyword evidence="6" id="KW-0479">Metal-binding</keyword>
<dbReference type="Gene3D" id="3.30.420.10">
    <property type="entry name" value="Ribonuclease H-like superfamily/Ribonuclease H"/>
    <property type="match status" value="1"/>
</dbReference>
<dbReference type="InterPro" id="IPR006134">
    <property type="entry name" value="DNA-dir_DNA_pol_B_multi_dom"/>
</dbReference>
<evidence type="ECO:0000313" key="16">
    <source>
        <dbReference type="Proteomes" id="UP000078387"/>
    </source>
</evidence>
<dbReference type="GO" id="GO:1902975">
    <property type="term" value="P:mitotic DNA replication initiation"/>
    <property type="evidence" value="ECO:0007669"/>
    <property type="project" value="InterPro"/>
</dbReference>
<name>A0A5K1UKV6_ENTHI</name>
<dbReference type="SUPFAM" id="SSF53098">
    <property type="entry name" value="Ribonuclease H-like"/>
    <property type="match status" value="1"/>
</dbReference>
<evidence type="ECO:0000256" key="2">
    <source>
        <dbReference type="ARBA" id="ARBA00005755"/>
    </source>
</evidence>
<dbReference type="InterPro" id="IPR042087">
    <property type="entry name" value="DNA_pol_B_thumb"/>
</dbReference>
<feature type="domain" description="DNA-directed DNA polymerase family B multifunctional" evidence="13">
    <location>
        <begin position="643"/>
        <end position="954"/>
    </location>
</feature>
<accession>A0A5K1UKV6</accession>
<dbReference type="Gene3D" id="3.90.1600.10">
    <property type="entry name" value="Palm domain of DNA polymerase"/>
    <property type="match status" value="1"/>
</dbReference>
<evidence type="ECO:0000256" key="6">
    <source>
        <dbReference type="ARBA" id="ARBA00022723"/>
    </source>
</evidence>
<dbReference type="InterPro" id="IPR017964">
    <property type="entry name" value="DNA-dir_DNA_pol_B_CS"/>
</dbReference>
<dbReference type="EC" id="2.7.7.7" evidence="12"/>
<dbReference type="InterPro" id="IPR012337">
    <property type="entry name" value="RNaseH-like_sf"/>
</dbReference>
<gene>
    <name evidence="15" type="ORF">CL6EHI_151520</name>
</gene>
<dbReference type="GO" id="GO:0006273">
    <property type="term" value="P:lagging strand elongation"/>
    <property type="evidence" value="ECO:0007669"/>
    <property type="project" value="TreeGrafter"/>
</dbReference>
<dbReference type="VEuPathDB" id="AmoebaDB:EHI_151520"/>
<evidence type="ECO:0000256" key="8">
    <source>
        <dbReference type="ARBA" id="ARBA00022833"/>
    </source>
</evidence>
<evidence type="ECO:0000256" key="4">
    <source>
        <dbReference type="ARBA" id="ARBA00022695"/>
    </source>
</evidence>
<dbReference type="Gene3D" id="1.10.287.690">
    <property type="entry name" value="Helix hairpin bin"/>
    <property type="match status" value="1"/>
</dbReference>
<dbReference type="SMART" id="SM00486">
    <property type="entry name" value="POLBc"/>
    <property type="match status" value="1"/>
</dbReference>
<comment type="caution">
    <text evidence="15">The sequence shown here is derived from an EMBL/GenBank/DDBJ whole genome shotgun (WGS) entry which is preliminary data.</text>
</comment>
<dbReference type="Gene3D" id="3.30.70.2820">
    <property type="match status" value="1"/>
</dbReference>
<dbReference type="FunFam" id="3.30.420.10:FF:000210">
    <property type="entry name" value="DNA polymerase"/>
    <property type="match status" value="1"/>
</dbReference>
<keyword evidence="5 12" id="KW-0235">DNA replication</keyword>
<dbReference type="InterPro" id="IPR006172">
    <property type="entry name" value="DNA-dir_DNA_pol_B"/>
</dbReference>
<comment type="subcellular location">
    <subcellularLocation>
        <location evidence="1">Nucleus</location>
    </subcellularLocation>
</comment>
<evidence type="ECO:0000313" key="15">
    <source>
        <dbReference type="EMBL" id="GAT91399.1"/>
    </source>
</evidence>
<evidence type="ECO:0000256" key="11">
    <source>
        <dbReference type="ARBA" id="ARBA00023242"/>
    </source>
</evidence>
<reference evidence="15 16" key="1">
    <citation type="submission" date="2016-05" db="EMBL/GenBank/DDBJ databases">
        <title>First whole genome sequencing of Entamoeba histolytica HM1:IMSS-clone-6.</title>
        <authorList>
            <person name="Mukherjee Avik.K."/>
            <person name="Izumyama S."/>
            <person name="Nakada-Tsukui K."/>
            <person name="Nozaki T."/>
        </authorList>
    </citation>
    <scope>NUCLEOTIDE SEQUENCE [LARGE SCALE GENOMIC DNA]</scope>
    <source>
        <strain evidence="15 16">HM1:IMSS clone 6</strain>
    </source>
</reference>
<keyword evidence="7" id="KW-0863">Zinc-finger</keyword>
<sequence>MSRRRQNEKDQALELLGKAREGKIDMEEVAINCIAQDGFDNIDDIDIEDLKNESIKEESKEEVGGKKMVQQKLVIEGKINPEVKEMIKEKTEITISKEKAPPIKMPKKFILNVPKKTDTNVMKNVPIQNLDFFYIDLVSVTTMKGCVFLIGKVKGDNGFISCSILVKGIRRVLFVEPKNEFINKPKEVIEELKRHYKSTNVVFVEATKEMIINPQDTNDNKELLEKKVIKGIQVECYFDDKELNDTGKTYEKVYQKTLTCEEVFLSNYSIFGPSWIKFNGLTVVRTSVEQKSWCLREYILDLKKVNPKTSIKTSITNTLIPPLNICSIETICLNEEKTKKPMMISLDVVKSVPMSHSMKAWRDDVYTFYINQGVKCSKGMEAKDQRELLLKVCNFIQQHDIDLIISHDMTTTLMPFFDIIESSGEVSAYSKFGRLKRTLTNIKSKDNKDGTFAGKTFFSGRLLADTFVLSKEFLKSEKINDLNTLTSHYLGIQREYNIDDLTCSSDIELALQDKNKIESIRNYLEENSRLVIKLCNQMNAIAMTKELTNLAGNIWSHSFFGKRAERVEYLLLHEFIKQTTLYILPDKKFGEGSQHKKYAGGLVLEPVKDFYSDPILLIDFKSLYPSIIMEFGVCFLNSQLGGENNKSMLPEIIKKLVMRRRQIVSEMERLGDKDEIKKAQLNTQQLSVKVMTNSIYGCLGFKGSRFYCQKIAEWITSKGRTILTNTCEQVQKMDIQVIYGDTDSLMVRPPKISMNDLKTFGNNLCAQINKSYKSLEIEIDAIFEKLLLLRKKRYAATMILDGGKKKKELKGLDVVRREWCPLSKEIGYYCIDLILSDPGLVKMQQILEIYFKNMAEKLRSGKVDIHQLVITKGLNKDPQSYPQKTDHVAAALKSSKHYKAGDQVKYLIEKGDNTKSSSDRSIPLDVVEKLEKFEPDYEYYLDTQIYAPVSRLFEVFPRMNIKIREWLGLNPTTNLYSRIAVTTNKSGLWLGFEIECSECKKVFTYRAYQERDMKCRCPECKKLYTSTDLVSKGKQYMEKVLDEYLKQEVSCNDCGKIYTKAGNNAVYDDSFDCCGKNYEFNIKKNDVIEKLTSLYVITSSRLNDQQKIDYDIDALHSSVKGFLDKPCLQRGR</sequence>
<dbReference type="GO" id="GO:0005658">
    <property type="term" value="C:alpha DNA polymerase:primase complex"/>
    <property type="evidence" value="ECO:0007669"/>
    <property type="project" value="TreeGrafter"/>
</dbReference>
<dbReference type="Pfam" id="PF03104">
    <property type="entry name" value="DNA_pol_B_exo1"/>
    <property type="match status" value="1"/>
</dbReference>
<dbReference type="VEuPathDB" id="AmoebaDB:EHI5A_026190"/>
<evidence type="ECO:0000256" key="5">
    <source>
        <dbReference type="ARBA" id="ARBA00022705"/>
    </source>
</evidence>
<dbReference type="NCBIfam" id="TIGR00592">
    <property type="entry name" value="pol2"/>
    <property type="match status" value="1"/>
</dbReference>
<protein>
    <recommendedName>
        <fullName evidence="12">DNA polymerase</fullName>
        <ecNumber evidence="12">2.7.7.7</ecNumber>
    </recommendedName>
</protein>
<dbReference type="GO" id="GO:0006272">
    <property type="term" value="P:leading strand elongation"/>
    <property type="evidence" value="ECO:0007669"/>
    <property type="project" value="TreeGrafter"/>
</dbReference>
<dbReference type="OMA" id="ENMELPT"/>
<dbReference type="Gene3D" id="6.10.10.100">
    <property type="match status" value="1"/>
</dbReference>
<dbReference type="PRINTS" id="PR00106">
    <property type="entry name" value="DNAPOLB"/>
</dbReference>
<comment type="catalytic activity">
    <reaction evidence="12">
        <text>DNA(n) + a 2'-deoxyribonucleoside 5'-triphosphate = DNA(n+1) + diphosphate</text>
        <dbReference type="Rhea" id="RHEA:22508"/>
        <dbReference type="Rhea" id="RHEA-COMP:17339"/>
        <dbReference type="Rhea" id="RHEA-COMP:17340"/>
        <dbReference type="ChEBI" id="CHEBI:33019"/>
        <dbReference type="ChEBI" id="CHEBI:61560"/>
        <dbReference type="ChEBI" id="CHEBI:173112"/>
        <dbReference type="EC" id="2.7.7.7"/>
    </reaction>
</comment>
<dbReference type="VEuPathDB" id="AmoebaDB:KM1_068140"/>
<dbReference type="GO" id="GO:0003887">
    <property type="term" value="F:DNA-directed DNA polymerase activity"/>
    <property type="evidence" value="ECO:0007669"/>
    <property type="project" value="UniProtKB-KW"/>
</dbReference>
<evidence type="ECO:0000259" key="13">
    <source>
        <dbReference type="Pfam" id="PF00136"/>
    </source>
</evidence>
<dbReference type="InterPro" id="IPR045846">
    <property type="entry name" value="POLBc_alpha"/>
</dbReference>